<evidence type="ECO:0000256" key="9">
    <source>
        <dbReference type="ARBA" id="ARBA00023136"/>
    </source>
</evidence>
<dbReference type="Gene3D" id="1.20.1250.20">
    <property type="entry name" value="MFS general substrate transporter like domains"/>
    <property type="match status" value="1"/>
</dbReference>
<dbReference type="GO" id="GO:0032974">
    <property type="term" value="P:amino acid transmembrane export from vacuole"/>
    <property type="evidence" value="ECO:0007669"/>
    <property type="project" value="InterPro"/>
</dbReference>
<feature type="transmembrane region" description="Helical" evidence="12">
    <location>
        <begin position="436"/>
        <end position="460"/>
    </location>
</feature>
<feature type="transmembrane region" description="Helical" evidence="12">
    <location>
        <begin position="405"/>
        <end position="424"/>
    </location>
</feature>
<keyword evidence="5 12" id="KW-0812">Transmembrane</keyword>
<proteinExistence type="inferred from homology"/>
<comment type="similarity">
    <text evidence="2 12">Belongs to the ATG22 family.</text>
</comment>
<evidence type="ECO:0000256" key="11">
    <source>
        <dbReference type="ARBA" id="ARBA00024801"/>
    </source>
</evidence>
<feature type="transmembrane region" description="Helical" evidence="12">
    <location>
        <begin position="472"/>
        <end position="492"/>
    </location>
</feature>
<keyword evidence="3 12" id="KW-0813">Transport</keyword>
<evidence type="ECO:0000256" key="10">
    <source>
        <dbReference type="ARBA" id="ARBA00023180"/>
    </source>
</evidence>
<feature type="transmembrane region" description="Helical" evidence="12">
    <location>
        <begin position="370"/>
        <end position="393"/>
    </location>
</feature>
<feature type="transmembrane region" description="Helical" evidence="12">
    <location>
        <begin position="116"/>
        <end position="136"/>
    </location>
</feature>
<dbReference type="CDD" id="cd17483">
    <property type="entry name" value="MFS_Atg22_like"/>
    <property type="match status" value="1"/>
</dbReference>
<feature type="transmembrane region" description="Helical" evidence="12">
    <location>
        <begin position="297"/>
        <end position="315"/>
    </location>
</feature>
<dbReference type="Proteomes" id="UP001152607">
    <property type="component" value="Unassembled WGS sequence"/>
</dbReference>
<feature type="transmembrane region" description="Helical" evidence="12">
    <location>
        <begin position="265"/>
        <end position="285"/>
    </location>
</feature>
<dbReference type="Pfam" id="PF11700">
    <property type="entry name" value="ATG22"/>
    <property type="match status" value="1"/>
</dbReference>
<dbReference type="PANTHER" id="PTHR23519">
    <property type="entry name" value="AUTOPHAGY-RELATED PROTEIN 22"/>
    <property type="match status" value="1"/>
</dbReference>
<keyword evidence="8 12" id="KW-0072">Autophagy</keyword>
<evidence type="ECO:0000256" key="12">
    <source>
        <dbReference type="RuleBase" id="RU363073"/>
    </source>
</evidence>
<dbReference type="AlphaFoldDB" id="A0A9W4XHY2"/>
<dbReference type="InterPro" id="IPR050495">
    <property type="entry name" value="ATG22/LtaA_families"/>
</dbReference>
<dbReference type="OrthoDB" id="192733at2759"/>
<keyword evidence="10" id="KW-0325">Glycoprotein</keyword>
<dbReference type="PANTHER" id="PTHR23519:SF3">
    <property type="entry name" value="AUTOPHAGY-RELATED PROTEIN 22-2"/>
    <property type="match status" value="1"/>
</dbReference>
<comment type="subcellular location">
    <subcellularLocation>
        <location evidence="1 12">Vacuole membrane</location>
        <topology evidence="1 12">Multi-pass membrane protein</topology>
    </subcellularLocation>
</comment>
<evidence type="ECO:0000313" key="15">
    <source>
        <dbReference type="Proteomes" id="UP001152607"/>
    </source>
</evidence>
<evidence type="ECO:0000256" key="6">
    <source>
        <dbReference type="ARBA" id="ARBA00022970"/>
    </source>
</evidence>
<evidence type="ECO:0000313" key="14">
    <source>
        <dbReference type="EMBL" id="CAI6332302.1"/>
    </source>
</evidence>
<evidence type="ECO:0000256" key="13">
    <source>
        <dbReference type="SAM" id="MobiDB-lite"/>
    </source>
</evidence>
<dbReference type="GO" id="GO:0006914">
    <property type="term" value="P:autophagy"/>
    <property type="evidence" value="ECO:0007669"/>
    <property type="project" value="UniProtKB-KW"/>
</dbReference>
<dbReference type="SUPFAM" id="SSF103473">
    <property type="entry name" value="MFS general substrate transporter"/>
    <property type="match status" value="1"/>
</dbReference>
<feature type="transmembrane region" description="Helical" evidence="12">
    <location>
        <begin position="32"/>
        <end position="55"/>
    </location>
</feature>
<keyword evidence="7 12" id="KW-1133">Transmembrane helix</keyword>
<evidence type="ECO:0000256" key="1">
    <source>
        <dbReference type="ARBA" id="ARBA00004128"/>
    </source>
</evidence>
<protein>
    <recommendedName>
        <fullName evidence="12">Autophagy-related protein</fullName>
    </recommendedName>
</protein>
<keyword evidence="15" id="KW-1185">Reference proteome</keyword>
<dbReference type="EMBL" id="CAOQHR010000003">
    <property type="protein sequence ID" value="CAI6332302.1"/>
    <property type="molecule type" value="Genomic_DNA"/>
</dbReference>
<keyword evidence="6 12" id="KW-0029">Amino-acid transport</keyword>
<gene>
    <name evidence="14" type="ORF">PDIGIT_LOCUS5335</name>
</gene>
<feature type="transmembrane region" description="Helical" evidence="12">
    <location>
        <begin position="148"/>
        <end position="166"/>
    </location>
</feature>
<name>A0A9W4XHY2_9PLEO</name>
<dbReference type="GO" id="GO:0005774">
    <property type="term" value="C:vacuolar membrane"/>
    <property type="evidence" value="ECO:0007669"/>
    <property type="project" value="UniProtKB-SubCell"/>
</dbReference>
<evidence type="ECO:0000256" key="3">
    <source>
        <dbReference type="ARBA" id="ARBA00022448"/>
    </source>
</evidence>
<dbReference type="InterPro" id="IPR036259">
    <property type="entry name" value="MFS_trans_sf"/>
</dbReference>
<dbReference type="InterPro" id="IPR044738">
    <property type="entry name" value="Atg22"/>
</dbReference>
<feature type="transmembrane region" description="Helical" evidence="12">
    <location>
        <begin position="540"/>
        <end position="558"/>
    </location>
</feature>
<evidence type="ECO:0000256" key="4">
    <source>
        <dbReference type="ARBA" id="ARBA00022554"/>
    </source>
</evidence>
<keyword evidence="9 12" id="KW-0472">Membrane</keyword>
<accession>A0A9W4XHY2</accession>
<feature type="compositionally biased region" description="Acidic residues" evidence="13">
    <location>
        <begin position="217"/>
        <end position="234"/>
    </location>
</feature>
<evidence type="ECO:0000256" key="2">
    <source>
        <dbReference type="ARBA" id="ARBA00006978"/>
    </source>
</evidence>
<comment type="caution">
    <text evidence="14">The sequence shown here is derived from an EMBL/GenBank/DDBJ whole genome shotgun (WGS) entry which is preliminary data.</text>
</comment>
<sequence>MAFEDTRRSSVRRKRYTEEDTSPTTTRELHGWFSYAIAAEVYAVIGVGLFLPVTLEQLPRENGFLFSDRNTPCVLPRGSGRASDGPRSTLLVRADESGDEQCVVRFMGVDVTTTSLAMYTTSAAVLVQALTLICFSSFADHGPYRKKMLLTFAYTGSVTSALFMFIGPSVYYLAPFLVIVGVTCLGCSFTLLNAFLPLLVANSSENVTTKFSPNVENSEEHDEESSSYELDELNPDATPDATSARSEKLKQDLERSSQISAKGVGLGYAAAVLFQILSVVLLAIFSKTSISKSSPTLPMRVVLFLVGIWWAVFTIPTVRWLRSRPGPPLPTQSKPSSRTNSGKSVIFYALFSFRSFWNTLAHAFRLRQALIFLLAWFLLSDAIATISGTAILFARTELHIDTIPLVFLSLTSIACGMLGAFSWPRLASRFSLSPKAVLMICVAALEVIPLYGLLGFIPFIKRLGIGGIQQPWEIYLVAILHGLVMGGISSYARSVYAPLIPAGREAAFFALYAVTDKGSSAVGPAIVGLIVDRAGTIRPAFAFLAVLVCLPAPLLWWLDVEKGRRDAAVMLEGISERDRGGYEVVGEEDEE</sequence>
<evidence type="ECO:0000256" key="7">
    <source>
        <dbReference type="ARBA" id="ARBA00022989"/>
    </source>
</evidence>
<dbReference type="InterPro" id="IPR024671">
    <property type="entry name" value="Atg22-like"/>
</dbReference>
<feature type="region of interest" description="Disordered" evidence="13">
    <location>
        <begin position="210"/>
        <end position="248"/>
    </location>
</feature>
<keyword evidence="4 12" id="KW-0926">Vacuole</keyword>
<comment type="function">
    <text evidence="11 12">Vacuolar effluxer which mediate the efflux of amino acids resulting from autophagic degradation. The release of autophagic amino acids allows the maintenance of protein synthesis and viability during nitrogen starvation.</text>
</comment>
<evidence type="ECO:0000256" key="5">
    <source>
        <dbReference type="ARBA" id="ARBA00022692"/>
    </source>
</evidence>
<reference evidence="14" key="1">
    <citation type="submission" date="2023-01" db="EMBL/GenBank/DDBJ databases">
        <authorList>
            <person name="Van Ghelder C."/>
            <person name="Rancurel C."/>
        </authorList>
    </citation>
    <scope>NUCLEOTIDE SEQUENCE</scope>
    <source>
        <strain evidence="14">CNCM I-4278</strain>
    </source>
</reference>
<feature type="transmembrane region" description="Helical" evidence="12">
    <location>
        <begin position="172"/>
        <end position="196"/>
    </location>
</feature>
<evidence type="ECO:0000256" key="8">
    <source>
        <dbReference type="ARBA" id="ARBA00023006"/>
    </source>
</evidence>
<feature type="region of interest" description="Disordered" evidence="13">
    <location>
        <begin position="1"/>
        <end position="23"/>
    </location>
</feature>
<organism evidence="14 15">
    <name type="scientific">Periconia digitata</name>
    <dbReference type="NCBI Taxonomy" id="1303443"/>
    <lineage>
        <taxon>Eukaryota</taxon>
        <taxon>Fungi</taxon>
        <taxon>Dikarya</taxon>
        <taxon>Ascomycota</taxon>
        <taxon>Pezizomycotina</taxon>
        <taxon>Dothideomycetes</taxon>
        <taxon>Pleosporomycetidae</taxon>
        <taxon>Pleosporales</taxon>
        <taxon>Massarineae</taxon>
        <taxon>Periconiaceae</taxon>
        <taxon>Periconia</taxon>
    </lineage>
</organism>